<dbReference type="PANTHER" id="PTHR15744">
    <property type="entry name" value="BLOM7"/>
    <property type="match status" value="1"/>
</dbReference>
<dbReference type="EMBL" id="KE560761">
    <property type="protein sequence ID" value="EPZ35763.1"/>
    <property type="molecule type" value="Genomic_DNA"/>
</dbReference>
<feature type="region of interest" description="Disordered" evidence="2">
    <location>
        <begin position="233"/>
        <end position="284"/>
    </location>
</feature>
<evidence type="ECO:0000256" key="1">
    <source>
        <dbReference type="PROSITE-ProRule" id="PRU00117"/>
    </source>
</evidence>
<dbReference type="InterPro" id="IPR047889">
    <property type="entry name" value="KHDC4_KH-I_second"/>
</dbReference>
<reference evidence="5" key="3">
    <citation type="submission" date="2018-08" db="EMBL/GenBank/DDBJ databases">
        <title>Leveraging single-cell genomics to expand the Fungal Tree of Life.</title>
        <authorList>
            <consortium name="DOE Joint Genome Institute"/>
            <person name="Ahrendt S.R."/>
            <person name="Quandt C.A."/>
            <person name="Ciobanu D."/>
            <person name="Clum A."/>
            <person name="Salamov A."/>
            <person name="Andreopoulos B."/>
            <person name="Cheng J.-F."/>
            <person name="Woyke T."/>
            <person name="Pelin A."/>
            <person name="Henrissat B."/>
            <person name="Reynolds N."/>
            <person name="Benny G.L."/>
            <person name="Smith M.E."/>
            <person name="James T.Y."/>
            <person name="Grigoriev I.V."/>
        </authorList>
    </citation>
    <scope>NUCLEOTIDE SEQUENCE</scope>
    <source>
        <strain evidence="5">CSF55</strain>
    </source>
</reference>
<dbReference type="Gene3D" id="3.30.1370.10">
    <property type="entry name" value="K Homology domain, type 1"/>
    <property type="match status" value="2"/>
</dbReference>
<dbReference type="InterPro" id="IPR036612">
    <property type="entry name" value="KH_dom_type_1_sf"/>
</dbReference>
<evidence type="ECO:0000313" key="6">
    <source>
        <dbReference type="Proteomes" id="UP000030755"/>
    </source>
</evidence>
<evidence type="ECO:0000313" key="5">
    <source>
        <dbReference type="EMBL" id="RKP19912.1"/>
    </source>
</evidence>
<dbReference type="Proteomes" id="UP000030755">
    <property type="component" value="Unassembled WGS sequence"/>
</dbReference>
<organism evidence="4 6">
    <name type="scientific">Rozella allomycis (strain CSF55)</name>
    <dbReference type="NCBI Taxonomy" id="988480"/>
    <lineage>
        <taxon>Eukaryota</taxon>
        <taxon>Fungi</taxon>
        <taxon>Fungi incertae sedis</taxon>
        <taxon>Cryptomycota</taxon>
        <taxon>Cryptomycota incertae sedis</taxon>
        <taxon>Rozella</taxon>
    </lineage>
</organism>
<name>A0A075AZR5_ROZAC</name>
<dbReference type="PANTHER" id="PTHR15744:SF0">
    <property type="entry name" value="KH HOMOLOGY DOMAIN-CONTAINING PROTEIN 4"/>
    <property type="match status" value="1"/>
</dbReference>
<dbReference type="GO" id="GO:0003723">
    <property type="term" value="F:RNA binding"/>
    <property type="evidence" value="ECO:0007669"/>
    <property type="project" value="UniProtKB-UniRule"/>
</dbReference>
<dbReference type="SUPFAM" id="SSF54791">
    <property type="entry name" value="Eukaryotic type KH-domain (KH-domain type I)"/>
    <property type="match status" value="2"/>
</dbReference>
<evidence type="ECO:0000256" key="2">
    <source>
        <dbReference type="SAM" id="MobiDB-lite"/>
    </source>
</evidence>
<dbReference type="AlphaFoldDB" id="A0A075AZR5"/>
<protein>
    <recommendedName>
        <fullName evidence="3">K Homology domain-containing protein</fullName>
    </recommendedName>
</protein>
<dbReference type="SMART" id="SM00322">
    <property type="entry name" value="KH"/>
    <property type="match status" value="1"/>
</dbReference>
<dbReference type="Pfam" id="PF23469">
    <property type="entry name" value="KH_12"/>
    <property type="match status" value="1"/>
</dbReference>
<dbReference type="Proteomes" id="UP000281549">
    <property type="component" value="Unassembled WGS sequence"/>
</dbReference>
<dbReference type="EMBL" id="ML005139">
    <property type="protein sequence ID" value="RKP19912.1"/>
    <property type="molecule type" value="Genomic_DNA"/>
</dbReference>
<accession>A0A075AZR5</accession>
<dbReference type="InterPro" id="IPR056149">
    <property type="entry name" value="PRP5/DDX46/KHDC4_KH"/>
</dbReference>
<dbReference type="CDD" id="cd22385">
    <property type="entry name" value="KH-I_KHDC4_rpt1"/>
    <property type="match status" value="1"/>
</dbReference>
<evidence type="ECO:0000313" key="7">
    <source>
        <dbReference type="Proteomes" id="UP000281549"/>
    </source>
</evidence>
<dbReference type="Pfam" id="PF22675">
    <property type="entry name" value="KH-I_KHDC4-BBP"/>
    <property type="match status" value="1"/>
</dbReference>
<reference evidence="7" key="2">
    <citation type="journal article" date="2018" name="Nat. Microbiol.">
        <title>Leveraging single-cell genomics to expand the fungal tree of life.</title>
        <authorList>
            <person name="Ahrendt S.R."/>
            <person name="Quandt C.A."/>
            <person name="Ciobanu D."/>
            <person name="Clum A."/>
            <person name="Salamov A."/>
            <person name="Andreopoulos B."/>
            <person name="Cheng J.F."/>
            <person name="Woyke T."/>
            <person name="Pelin A."/>
            <person name="Henrissat B."/>
            <person name="Reynolds N.K."/>
            <person name="Benny G.L."/>
            <person name="Smith M.E."/>
            <person name="James T.Y."/>
            <person name="Grigoriev I.V."/>
        </authorList>
    </citation>
    <scope>NUCLEOTIDE SEQUENCE [LARGE SCALE GENOMIC DNA]</scope>
    <source>
        <strain evidence="7">CSF55</strain>
    </source>
</reference>
<dbReference type="STRING" id="988480.A0A075AZR5"/>
<keyword evidence="1" id="KW-0694">RNA-binding</keyword>
<dbReference type="OrthoDB" id="397265at2759"/>
<dbReference type="GO" id="GO:0005634">
    <property type="term" value="C:nucleus"/>
    <property type="evidence" value="ECO:0007669"/>
    <property type="project" value="InterPro"/>
</dbReference>
<dbReference type="InterPro" id="IPR031121">
    <property type="entry name" value="RIK/BLOM7"/>
</dbReference>
<proteinExistence type="predicted"/>
<dbReference type="InterPro" id="IPR055256">
    <property type="entry name" value="KH_1_KHDC4/BBP-like"/>
</dbReference>
<feature type="domain" description="K Homology" evidence="3">
    <location>
        <begin position="137"/>
        <end position="224"/>
    </location>
</feature>
<keyword evidence="6" id="KW-1185">Reference proteome</keyword>
<feature type="compositionally biased region" description="Polar residues" evidence="2">
    <location>
        <begin position="264"/>
        <end position="276"/>
    </location>
</feature>
<dbReference type="PROSITE" id="PS50084">
    <property type="entry name" value="KH_TYPE_1"/>
    <property type="match status" value="1"/>
</dbReference>
<evidence type="ECO:0000259" key="3">
    <source>
        <dbReference type="SMART" id="SM00322"/>
    </source>
</evidence>
<dbReference type="FunFam" id="3.30.1370.10:FF:000037">
    <property type="entry name" value="KH domain protein"/>
    <property type="match status" value="1"/>
</dbReference>
<gene>
    <name evidence="4" type="ORF">O9G_005355</name>
    <name evidence="5" type="ORF">ROZALSC1DRAFT_28535</name>
</gene>
<dbReference type="InterPro" id="IPR004087">
    <property type="entry name" value="KH_dom"/>
</dbReference>
<reference evidence="4 6" key="1">
    <citation type="journal article" date="2013" name="Curr. Biol.">
        <title>Shared signatures of parasitism and phylogenomics unite Cryptomycota and microsporidia.</title>
        <authorList>
            <person name="James T.Y."/>
            <person name="Pelin A."/>
            <person name="Bonen L."/>
            <person name="Ahrendt S."/>
            <person name="Sain D."/>
            <person name="Corradi N."/>
            <person name="Stajich J.E."/>
        </authorList>
    </citation>
    <scope>NUCLEOTIDE SEQUENCE [LARGE SCALE GENOMIC DNA]</scope>
    <source>
        <strain evidence="4">CSF55</strain>
        <strain evidence="4">CSF55</strain>
    </source>
</reference>
<dbReference type="InterPro" id="IPR047890">
    <property type="entry name" value="KHDC4_KH-I_first"/>
</dbReference>
<sequence>MQREAYKAAKEAAVRIQASLRSADKGPSLTDSLLQEEKFPIKMRGEYPYSTKIDINDSKHRYNLARVQFHEMIFNDTGAIVICRGRFYPDRRMATEREPTMYLHIASPNKEAMERAVEMINAVMKQVYVPPNDKELRGLVAKVFVHVDPEHLFNFRGKLLGPGGANLKFVNQQTGAKVQLRGRGSGFLESATGTEAAEALHLFVTASGENAVEQARRLCQDLVTTVRNEYFKQQSSTTTGPSYNYGDYNPNLAQPSLPPAPPGLQNSNSYYQNFSHTALRPPGL</sequence>
<dbReference type="CDD" id="cd22386">
    <property type="entry name" value="KH-I_KHDC4_rpt2"/>
    <property type="match status" value="1"/>
</dbReference>
<dbReference type="HOGENOM" id="CLU_980565_0_0_1"/>
<feature type="compositionally biased region" description="Polar residues" evidence="2">
    <location>
        <begin position="233"/>
        <end position="242"/>
    </location>
</feature>
<evidence type="ECO:0000313" key="4">
    <source>
        <dbReference type="EMBL" id="EPZ35763.1"/>
    </source>
</evidence>